<reference evidence="1 2" key="1">
    <citation type="submission" date="2020-03" db="EMBL/GenBank/DDBJ databases">
        <title>Soil Listeria distribution.</title>
        <authorList>
            <person name="Liao J."/>
            <person name="Wiedmann M."/>
        </authorList>
    </citation>
    <scope>NUCLEOTIDE SEQUENCE [LARGE SCALE GENOMIC DNA]</scope>
    <source>
        <strain evidence="1 2">FSL L7-0020</strain>
    </source>
</reference>
<name>A0A7X0ZZQ0_9LIST</name>
<dbReference type="PANTHER" id="PTHR14136">
    <property type="entry name" value="BTB_POZ DOMAIN-CONTAINING PROTEIN KCTD9"/>
    <property type="match status" value="1"/>
</dbReference>
<dbReference type="SUPFAM" id="SSF141571">
    <property type="entry name" value="Pentapeptide repeat-like"/>
    <property type="match status" value="1"/>
</dbReference>
<comment type="caution">
    <text evidence="1">The sequence shown here is derived from an EMBL/GenBank/DDBJ whole genome shotgun (WGS) entry which is preliminary data.</text>
</comment>
<dbReference type="PANTHER" id="PTHR14136:SF17">
    <property type="entry name" value="BTB_POZ DOMAIN-CONTAINING PROTEIN KCTD9"/>
    <property type="match status" value="1"/>
</dbReference>
<evidence type="ECO:0000313" key="2">
    <source>
        <dbReference type="Proteomes" id="UP000572016"/>
    </source>
</evidence>
<dbReference type="Gene3D" id="2.160.20.80">
    <property type="entry name" value="E3 ubiquitin-protein ligase SopA"/>
    <property type="match status" value="2"/>
</dbReference>
<dbReference type="InterPro" id="IPR051082">
    <property type="entry name" value="Pentapeptide-BTB/POZ_domain"/>
</dbReference>
<dbReference type="Pfam" id="PF00805">
    <property type="entry name" value="Pentapeptide"/>
    <property type="match status" value="1"/>
</dbReference>
<evidence type="ECO:0000313" key="1">
    <source>
        <dbReference type="EMBL" id="MBC2329363.1"/>
    </source>
</evidence>
<protein>
    <submittedName>
        <fullName evidence="1">Pentapeptide repeat-containing protein</fullName>
    </submittedName>
</protein>
<sequence>MSRKLKKELRNRWYSELDFEINRSLKKENWRDKTTRNARWSQHPFGQTDSGKIDFRGFSFREPSKYHQLFNMDFSYSYSLHEITEGYGMSRGGSFSYSIMEGCLFIHAEMPANLSEKFTDCDFSNAVFVSTRINADFISCNFTNAKMKDVLVGAKFINCDFTKANLTKSAIQRCYFENCIFEDTKFSRTNISGSTFVNARPSDAQIAKCSSADNLKFL</sequence>
<proteinExistence type="predicted"/>
<dbReference type="InterPro" id="IPR001646">
    <property type="entry name" value="5peptide_repeat"/>
</dbReference>
<gene>
    <name evidence="1" type="ORF">HCX62_04780</name>
</gene>
<dbReference type="RefSeq" id="WP_185637292.1">
    <property type="nucleotide sequence ID" value="NZ_JAATOD010000001.1"/>
</dbReference>
<dbReference type="EMBL" id="JAATOD010000001">
    <property type="protein sequence ID" value="MBC2329363.1"/>
    <property type="molecule type" value="Genomic_DNA"/>
</dbReference>
<dbReference type="Proteomes" id="UP000572016">
    <property type="component" value="Unassembled WGS sequence"/>
</dbReference>
<accession>A0A7X0ZZQ0</accession>
<organism evidence="1 2">
    <name type="scientific">Listeria swaminathanii</name>
    <dbReference type="NCBI Taxonomy" id="2713501"/>
    <lineage>
        <taxon>Bacteria</taxon>
        <taxon>Bacillati</taxon>
        <taxon>Bacillota</taxon>
        <taxon>Bacilli</taxon>
        <taxon>Bacillales</taxon>
        <taxon>Listeriaceae</taxon>
        <taxon>Listeria</taxon>
    </lineage>
</organism>
<dbReference type="AlphaFoldDB" id="A0A7X0ZZQ0"/>